<organism evidence="2 3">
    <name type="scientific">Cajanus cajan</name>
    <name type="common">Pigeon pea</name>
    <name type="synonym">Cajanus indicus</name>
    <dbReference type="NCBI Taxonomy" id="3821"/>
    <lineage>
        <taxon>Eukaryota</taxon>
        <taxon>Viridiplantae</taxon>
        <taxon>Streptophyta</taxon>
        <taxon>Embryophyta</taxon>
        <taxon>Tracheophyta</taxon>
        <taxon>Spermatophyta</taxon>
        <taxon>Magnoliopsida</taxon>
        <taxon>eudicotyledons</taxon>
        <taxon>Gunneridae</taxon>
        <taxon>Pentapetalae</taxon>
        <taxon>rosids</taxon>
        <taxon>fabids</taxon>
        <taxon>Fabales</taxon>
        <taxon>Fabaceae</taxon>
        <taxon>Papilionoideae</taxon>
        <taxon>50 kb inversion clade</taxon>
        <taxon>NPAAA clade</taxon>
        <taxon>indigoferoid/millettioid clade</taxon>
        <taxon>Phaseoleae</taxon>
        <taxon>Cajanus</taxon>
    </lineage>
</organism>
<dbReference type="AlphaFoldDB" id="A0A151TRC6"/>
<protein>
    <recommendedName>
        <fullName evidence="4">CCHC-type domain-containing protein</fullName>
    </recommendedName>
</protein>
<evidence type="ECO:0000313" key="2">
    <source>
        <dbReference type="EMBL" id="KYP69581.1"/>
    </source>
</evidence>
<feature type="region of interest" description="Disordered" evidence="1">
    <location>
        <begin position="28"/>
        <end position="62"/>
    </location>
</feature>
<dbReference type="OMA" id="HICASVH"/>
<reference evidence="2 3" key="1">
    <citation type="journal article" date="2012" name="Nat. Biotechnol.">
        <title>Draft genome sequence of pigeonpea (Cajanus cajan), an orphan legume crop of resource-poor farmers.</title>
        <authorList>
            <person name="Varshney R.K."/>
            <person name="Chen W."/>
            <person name="Li Y."/>
            <person name="Bharti A.K."/>
            <person name="Saxena R.K."/>
            <person name="Schlueter J.A."/>
            <person name="Donoghue M.T."/>
            <person name="Azam S."/>
            <person name="Fan G."/>
            <person name="Whaley A.M."/>
            <person name="Farmer A.D."/>
            <person name="Sheridan J."/>
            <person name="Iwata A."/>
            <person name="Tuteja R."/>
            <person name="Penmetsa R.V."/>
            <person name="Wu W."/>
            <person name="Upadhyaya H.D."/>
            <person name="Yang S.P."/>
            <person name="Shah T."/>
            <person name="Saxena K.B."/>
            <person name="Michael T."/>
            <person name="McCombie W.R."/>
            <person name="Yang B."/>
            <person name="Zhang G."/>
            <person name="Yang H."/>
            <person name="Wang J."/>
            <person name="Spillane C."/>
            <person name="Cook D.R."/>
            <person name="May G.D."/>
            <person name="Xu X."/>
            <person name="Jackson S.A."/>
        </authorList>
    </citation>
    <scope>NUCLEOTIDE SEQUENCE [LARGE SCALE GENOMIC DNA]</scope>
    <source>
        <strain evidence="3">cv. Asha</strain>
    </source>
</reference>
<feature type="compositionally biased region" description="Basic residues" evidence="1">
    <location>
        <begin position="29"/>
        <end position="48"/>
    </location>
</feature>
<proteinExistence type="predicted"/>
<dbReference type="Proteomes" id="UP000075243">
    <property type="component" value="Chromosome 3"/>
</dbReference>
<dbReference type="EMBL" id="CM003605">
    <property type="protein sequence ID" value="KYP69581.1"/>
    <property type="molecule type" value="Genomic_DNA"/>
</dbReference>
<evidence type="ECO:0000256" key="1">
    <source>
        <dbReference type="SAM" id="MobiDB-lite"/>
    </source>
</evidence>
<accession>A0A151TRC6</accession>
<evidence type="ECO:0008006" key="4">
    <source>
        <dbReference type="Google" id="ProtNLM"/>
    </source>
</evidence>
<keyword evidence="3" id="KW-1185">Reference proteome</keyword>
<sequence length="128" mass="14683">MNKMNCDLHEMLNLLIDYENQTTFEKKKVVGKNSKKKSKRKYAPKRKPLGPTGGVAKPLHNKVKNGQSDAECFFCKEKGHCKRNFKKYLEFVKNKKQGEPLMKNVFMISLTITDSSIWVLDTGSSLNI</sequence>
<gene>
    <name evidence="2" type="ORF">KK1_008778</name>
</gene>
<dbReference type="Gramene" id="C.cajan_08527.t">
    <property type="protein sequence ID" value="C.cajan_08527.t.cds1"/>
    <property type="gene ID" value="C.cajan_08527"/>
</dbReference>
<name>A0A151TRC6_CAJCA</name>
<evidence type="ECO:0000313" key="3">
    <source>
        <dbReference type="Proteomes" id="UP000075243"/>
    </source>
</evidence>